<evidence type="ECO:0000256" key="3">
    <source>
        <dbReference type="ARBA" id="ARBA00023277"/>
    </source>
</evidence>
<organism evidence="5 6">
    <name type="scientific">Linnemannia gamsii</name>
    <dbReference type="NCBI Taxonomy" id="64522"/>
    <lineage>
        <taxon>Eukaryota</taxon>
        <taxon>Fungi</taxon>
        <taxon>Fungi incertae sedis</taxon>
        <taxon>Mucoromycota</taxon>
        <taxon>Mortierellomycotina</taxon>
        <taxon>Mortierellomycetes</taxon>
        <taxon>Mortierellales</taxon>
        <taxon>Mortierellaceae</taxon>
        <taxon>Linnemannia</taxon>
    </lineage>
</organism>
<dbReference type="Gene3D" id="3.40.50.11350">
    <property type="match status" value="1"/>
</dbReference>
<feature type="region of interest" description="Disordered" evidence="4">
    <location>
        <begin position="81"/>
        <end position="135"/>
    </location>
</feature>
<keyword evidence="3" id="KW-0119">Carbohydrate metabolism</keyword>
<dbReference type="Proteomes" id="UP001194696">
    <property type="component" value="Unassembled WGS sequence"/>
</dbReference>
<evidence type="ECO:0000313" key="6">
    <source>
        <dbReference type="Proteomes" id="UP001194696"/>
    </source>
</evidence>
<evidence type="ECO:0000256" key="4">
    <source>
        <dbReference type="SAM" id="MobiDB-lite"/>
    </source>
</evidence>
<feature type="compositionally biased region" description="Basic and acidic residues" evidence="4">
    <location>
        <begin position="203"/>
        <end position="212"/>
    </location>
</feature>
<keyword evidence="6" id="KW-1185">Reference proteome</keyword>
<name>A0ABQ7JU61_9FUNG</name>
<feature type="region of interest" description="Disordered" evidence="4">
    <location>
        <begin position="1"/>
        <end position="47"/>
    </location>
</feature>
<evidence type="ECO:0000313" key="5">
    <source>
        <dbReference type="EMBL" id="KAG0285084.1"/>
    </source>
</evidence>
<sequence length="660" mass="72846">MASGNIQYHPLKTREGASSPPLRSRSPSPISASRIPSRSSSSSHNKSRISIAKAILLVSVSFMALALVHISYSAQYEDGAAATTSSGSDPETHQQQQQQPPTKPVTPKPGVPNPVPVTPQEQPPHAPGEQVKPPTTLLAQPQPVEAEKGSIISDTDLTTTYRFENGTESRLFKPNFFKNGPAAKKELGSFLDTLATRSWVVHQPEHKLKGGTEEEEQEHESDDQEDDNHDQNAVPGRYFSYLPMGGGNNQFTSFQKAALLAKDLKRTLILPPISPNSHIKTWAGPRYSQFYDLESFTQKSGIPVLEWHDIKLTPEDVPGGFGRQWEDFSEDFPCTPNGGIGVSDRSLYDRFRQQFLLKYVRAVVSDDKTEGKSTDYKYARDVLLKDTVVTASTAGAAAPPPPPANGEIAVDPNMWKCLSCPYFLGGPDVASRTWAEVGVFLRFNEKTEAMVDDILDILLGPAIEGEPTTTAGPGIVTINGSAHKAFRPHPQFIIIHLRRGDIVNKCPAGMAEKDCIVQIEAIADKIDQIEKVRRTEALEALKKTMTDDDPASDGRNYAHKRLPVLVTTNEQRREELDKIDRLGWILLDHGDVEKDEKGEIKPSMTKKLGTEARFGPWYPSMLDAVLLTRGDYLIGMANSRMSILATQRGAAWHKHKTMLM</sequence>
<reference evidence="5 6" key="1">
    <citation type="journal article" date="2020" name="Fungal Divers.">
        <title>Resolving the Mortierellaceae phylogeny through synthesis of multi-gene phylogenetics and phylogenomics.</title>
        <authorList>
            <person name="Vandepol N."/>
            <person name="Liber J."/>
            <person name="Desiro A."/>
            <person name="Na H."/>
            <person name="Kennedy M."/>
            <person name="Barry K."/>
            <person name="Grigoriev I.V."/>
            <person name="Miller A.N."/>
            <person name="O'Donnell K."/>
            <person name="Stajich J.E."/>
            <person name="Bonito G."/>
        </authorList>
    </citation>
    <scope>NUCLEOTIDE SEQUENCE [LARGE SCALE GENOMIC DNA]</scope>
    <source>
        <strain evidence="5 6">AD045</strain>
    </source>
</reference>
<feature type="region of interest" description="Disordered" evidence="4">
    <location>
        <begin position="202"/>
        <end position="235"/>
    </location>
</feature>
<gene>
    <name evidence="5" type="ORF">BGZ96_010636</name>
</gene>
<feature type="compositionally biased region" description="Acidic residues" evidence="4">
    <location>
        <begin position="213"/>
        <end position="228"/>
    </location>
</feature>
<keyword evidence="1" id="KW-0808">Transferase</keyword>
<keyword evidence="2" id="KW-0294">Fucose metabolism</keyword>
<feature type="compositionally biased region" description="Pro residues" evidence="4">
    <location>
        <begin position="101"/>
        <end position="126"/>
    </location>
</feature>
<dbReference type="EMBL" id="JAAAIM010000701">
    <property type="protein sequence ID" value="KAG0285084.1"/>
    <property type="molecule type" value="Genomic_DNA"/>
</dbReference>
<evidence type="ECO:0000256" key="2">
    <source>
        <dbReference type="ARBA" id="ARBA00023253"/>
    </source>
</evidence>
<accession>A0ABQ7JU61</accession>
<comment type="caution">
    <text evidence="5">The sequence shown here is derived from an EMBL/GenBank/DDBJ whole genome shotgun (WGS) entry which is preliminary data.</text>
</comment>
<dbReference type="Pfam" id="PF10250">
    <property type="entry name" value="O-FucT"/>
    <property type="match status" value="1"/>
</dbReference>
<protein>
    <submittedName>
        <fullName evidence="5">Uncharacterized protein</fullName>
    </submittedName>
</protein>
<dbReference type="InterPro" id="IPR019378">
    <property type="entry name" value="GDP-Fuc_O-FucTrfase"/>
</dbReference>
<feature type="compositionally biased region" description="Low complexity" evidence="4">
    <location>
        <begin position="18"/>
        <end position="47"/>
    </location>
</feature>
<evidence type="ECO:0000256" key="1">
    <source>
        <dbReference type="ARBA" id="ARBA00022679"/>
    </source>
</evidence>
<proteinExistence type="predicted"/>